<dbReference type="Proteomes" id="UP000005207">
    <property type="component" value="Linkage group LG15"/>
</dbReference>
<feature type="region of interest" description="Disordered" evidence="9">
    <location>
        <begin position="404"/>
        <end position="449"/>
    </location>
</feature>
<dbReference type="CDD" id="cd04018">
    <property type="entry name" value="C2C_Ferlin"/>
    <property type="match status" value="1"/>
</dbReference>
<dbReference type="PROSITE" id="PS50004">
    <property type="entry name" value="C2"/>
    <property type="match status" value="5"/>
</dbReference>
<evidence type="ECO:0000256" key="8">
    <source>
        <dbReference type="ARBA" id="ARBA00023136"/>
    </source>
</evidence>
<dbReference type="GO" id="GO:0016082">
    <property type="term" value="P:synaptic vesicle priming"/>
    <property type="evidence" value="ECO:0007669"/>
    <property type="project" value="TreeGrafter"/>
</dbReference>
<dbReference type="InterPro" id="IPR032362">
    <property type="entry name" value="Ferlin_C"/>
</dbReference>
<dbReference type="PANTHER" id="PTHR12546:SF32">
    <property type="entry name" value="OTOFERLIN"/>
    <property type="match status" value="1"/>
</dbReference>
<dbReference type="GO" id="GO:0035612">
    <property type="term" value="F:AP-2 adaptor complex binding"/>
    <property type="evidence" value="ECO:0007669"/>
    <property type="project" value="TreeGrafter"/>
</dbReference>
<evidence type="ECO:0000256" key="3">
    <source>
        <dbReference type="ARBA" id="ARBA00022692"/>
    </source>
</evidence>
<dbReference type="Pfam" id="PF08150">
    <property type="entry name" value="FerB"/>
    <property type="match status" value="1"/>
</dbReference>
<dbReference type="FunFam" id="2.60.40.150:FF:000009">
    <property type="entry name" value="dysferlin isoform X2"/>
    <property type="match status" value="1"/>
</dbReference>
<evidence type="ECO:0000256" key="10">
    <source>
        <dbReference type="SAM" id="Phobius"/>
    </source>
</evidence>
<dbReference type="CDD" id="cd04011">
    <property type="entry name" value="C2B_Ferlin"/>
    <property type="match status" value="1"/>
</dbReference>
<dbReference type="GO" id="GO:0005509">
    <property type="term" value="F:calcium ion binding"/>
    <property type="evidence" value="ECO:0007669"/>
    <property type="project" value="TreeGrafter"/>
</dbReference>
<keyword evidence="8 10" id="KW-0472">Membrane</keyword>
<feature type="domain" description="C2" evidence="11">
    <location>
        <begin position="794"/>
        <end position="920"/>
    </location>
</feature>
<dbReference type="Pfam" id="PF16165">
    <property type="entry name" value="Ferlin_C"/>
    <property type="match status" value="1"/>
</dbReference>
<dbReference type="SMART" id="SM01201">
    <property type="entry name" value="FerB"/>
    <property type="match status" value="1"/>
</dbReference>
<reference evidence="13" key="1">
    <citation type="submission" date="2012-01" db="EMBL/GenBank/DDBJ databases">
        <title>The Genome Sequence of Oreochromis niloticus (Nile Tilapia).</title>
        <authorList>
            <consortium name="Broad Institute Genome Assembly Team"/>
            <consortium name="Broad Institute Sequencing Platform"/>
            <person name="Di Palma F."/>
            <person name="Johnson J."/>
            <person name="Lander E.S."/>
            <person name="Lindblad-Toh K."/>
        </authorList>
    </citation>
    <scope>NUCLEOTIDE SEQUENCE [LARGE SCALE GENOMIC DNA]</scope>
</reference>
<dbReference type="InterPro" id="IPR035892">
    <property type="entry name" value="C2_domain_sf"/>
</dbReference>
<dbReference type="FunFam" id="2.60.40.150:FF:000034">
    <property type="entry name" value="otoferlin isoform X2"/>
    <property type="match status" value="1"/>
</dbReference>
<dbReference type="InterPro" id="IPR037723">
    <property type="entry name" value="C2D_Ferlin"/>
</dbReference>
<protein>
    <submittedName>
        <fullName evidence="12">Otoferlin a</fullName>
    </submittedName>
</protein>
<proteinExistence type="inferred from homology"/>
<accession>A0A669EU95</accession>
<keyword evidence="13" id="KW-1185">Reference proteome</keyword>
<dbReference type="InterPro" id="IPR037721">
    <property type="entry name" value="Ferlin"/>
</dbReference>
<feature type="domain" description="C2" evidence="11">
    <location>
        <begin position="166"/>
        <end position="297"/>
    </location>
</feature>
<feature type="domain" description="C2" evidence="11">
    <location>
        <begin position="621"/>
        <end position="748"/>
    </location>
</feature>
<dbReference type="GO" id="GO:0030672">
    <property type="term" value="C:synaptic vesicle membrane"/>
    <property type="evidence" value="ECO:0007669"/>
    <property type="project" value="TreeGrafter"/>
</dbReference>
<dbReference type="CDD" id="cd04017">
    <property type="entry name" value="C2D_Ferlin"/>
    <property type="match status" value="1"/>
</dbReference>
<keyword evidence="4" id="KW-0479">Metal-binding</keyword>
<dbReference type="InterPro" id="IPR037722">
    <property type="entry name" value="C2C_Ferlin"/>
</dbReference>
<dbReference type="FunFam" id="2.60.40.150:FF:000089">
    <property type="entry name" value="otoferlin isoform X1"/>
    <property type="match status" value="1"/>
</dbReference>
<evidence type="ECO:0000256" key="6">
    <source>
        <dbReference type="ARBA" id="ARBA00022837"/>
    </source>
</evidence>
<reference evidence="12" key="3">
    <citation type="submission" date="2025-09" db="UniProtKB">
        <authorList>
            <consortium name="Ensembl"/>
        </authorList>
    </citation>
    <scope>IDENTIFICATION</scope>
</reference>
<dbReference type="CDD" id="cd04037">
    <property type="entry name" value="C2E_Ferlin"/>
    <property type="match status" value="1"/>
</dbReference>
<dbReference type="Pfam" id="PF00168">
    <property type="entry name" value="C2"/>
    <property type="match status" value="5"/>
</dbReference>
<dbReference type="CDD" id="cd08374">
    <property type="entry name" value="C2F_Ferlin"/>
    <property type="match status" value="1"/>
</dbReference>
<dbReference type="InterPro" id="IPR012968">
    <property type="entry name" value="FerIin_dom"/>
</dbReference>
<dbReference type="GO" id="GO:0007009">
    <property type="term" value="P:plasma membrane organization"/>
    <property type="evidence" value="ECO:0007669"/>
    <property type="project" value="TreeGrafter"/>
</dbReference>
<evidence type="ECO:0000259" key="11">
    <source>
        <dbReference type="PROSITE" id="PS50004"/>
    </source>
</evidence>
<gene>
    <name evidence="12" type="primary">OTOF</name>
    <name evidence="12" type="synonym">otofa</name>
</gene>
<dbReference type="InterPro" id="IPR037720">
    <property type="entry name" value="C2B_Ferlin"/>
</dbReference>
<name>A0A669EU95_ORENI</name>
<organism evidence="12 13">
    <name type="scientific">Oreochromis niloticus</name>
    <name type="common">Nile tilapia</name>
    <name type="synonym">Tilapia nilotica</name>
    <dbReference type="NCBI Taxonomy" id="8128"/>
    <lineage>
        <taxon>Eukaryota</taxon>
        <taxon>Metazoa</taxon>
        <taxon>Chordata</taxon>
        <taxon>Craniata</taxon>
        <taxon>Vertebrata</taxon>
        <taxon>Euteleostomi</taxon>
        <taxon>Actinopterygii</taxon>
        <taxon>Neopterygii</taxon>
        <taxon>Teleostei</taxon>
        <taxon>Neoteleostei</taxon>
        <taxon>Acanthomorphata</taxon>
        <taxon>Ovalentaria</taxon>
        <taxon>Cichlomorphae</taxon>
        <taxon>Cichliformes</taxon>
        <taxon>Cichlidae</taxon>
        <taxon>African cichlids</taxon>
        <taxon>Pseudocrenilabrinae</taxon>
        <taxon>Oreochromini</taxon>
        <taxon>Oreochromis</taxon>
    </lineage>
</organism>
<dbReference type="Gene3D" id="2.60.40.150">
    <property type="entry name" value="C2 domain"/>
    <property type="match status" value="5"/>
</dbReference>
<evidence type="ECO:0000256" key="9">
    <source>
        <dbReference type="SAM" id="MobiDB-lite"/>
    </source>
</evidence>
<dbReference type="PANTHER" id="PTHR12546">
    <property type="entry name" value="FER-1-LIKE"/>
    <property type="match status" value="1"/>
</dbReference>
<dbReference type="InterPro" id="IPR037725">
    <property type="entry name" value="C2F_Ferlin"/>
</dbReference>
<comment type="subcellular location">
    <subcellularLocation>
        <location evidence="1">Membrane</location>
        <topology evidence="1">Single-pass membrane protein</topology>
    </subcellularLocation>
</comment>
<dbReference type="InterPro" id="IPR055072">
    <property type="entry name" value="Ferlin_DSRM"/>
</dbReference>
<sequence>SISSYITSAWGDVRVKQQSKLLRSDKSPHSFSSLISITVIEARQLIGLNMDPVVCVEIGDDKKYTSMKESTNCPYYNEVRQFNHKSVIHSKNLLRSGTLVGTFKMDVGTVYSQPEHQFYHKWAILSDPDDVTAGCKGYIKCDIAVVGKGDNIKTPHKANETDEDDVEGNLLLPEGIPAERQWARFYVKIFRAEGLPKMNTSIMANVKKAFIGENRDLVDPYVQVHFAGQKGKTSVQKSSYEPIWNEQIIFTELFPPLCKRIKVQIRDSDKVNDVAIGTHFIDLRKISNDGDKGFLPTMGPAWVNMYGSTRQYTLMDEHQDLNDGLGEGVSFRARLLLSVAVEILDTTSPEIISSTEVQVDATGKIEEFFLFGSFLEATMIDRKIGDKPISFEITIGNYGNQIDGVSKPSSKKKKKDGENEEEESELIQNSSEDEADEDGDLVSVSSTPPMKPVITDRNYFHLPYFEKKPCIYIKSWWQDQRRRLYNSNMMDKIADKLVSAKQIRTQVKKNTVRDKLKMVQNFLQKLRFLADEPQHSIPDVFIWMMNNNKRIAYARIPSKDILYSIVDEETGKDCGKVKAVFLKLPGKKGFGPAGWTVQAKLELYLWLGLNKQRKDFLCGLPNGFEEIKATKTGPVKQVFQLRAHMYQARSLFAADSSGLSDPFARVFFSTHSQVTEVLSETLCPTWDQLLVFDDVELFGEASELRDDPPIIVVEIYDQDTVGKAEFIGRTFAKPTIKMCDEHYGPPRFPPQLEYFQIYRGNCTAGELLAAFELLQVTGTMVDLPPLEGPTDSERGPILPVPLGIRPVLSRYRIEVLFWGLRDLKRINLAQVDRPRVDIECAGRGVQSALIQNYKKNPNFSTLVKWFEVDLPENELLHPPLNIRVVDCRAFGRYILVGSHAVSSLRRFIYSAPDKTSNNWATAVFVFAGLFQVYNKELESEYGNFEDWLHTFNLYRGKAGDDDEHALDDDRIVGRFKGSLCIYKLPVSEEITREAGFDPNMGMFQSIPHNDPVNVLVRVYVVRATDLHPADINGKADPYVVIKLGKSEVKDKENYISKQNFESATFPMESMLTVSVYDWDLVGTDDLIGETKIDLENRFYSKFRATCGISSSYSVHGYNSWRDPMKPSQILAKLCKDGKIDGPHYGPGGKVKVKQTEEHLALTVLNHWEEIPRVGCKLVPEHVETRPLLNLDKPGIEQGRIEMWVDMFPMDMPAPGPAIDISPRKPKSFELRVIIWNTDDVILEDDAFMTGEKMSDIYVRGWLKGQQEDKQDTDVHYHSLTGEGNFNWRFVFPFDYLMAEEKIVISKKESMFSWDETEYKIPPRLTLQVWDADHFSADDFLGAIELDLNRFPRGAKTAKQCTLDMIRNEQDLPTISIFKQKRVKGWWPFIARNENDEMELTGKVEAELHLVTAEEAEKSPVGLGRNEPDPLEKPNRPDTTFLWFLSPLKAIRYLVCNRYKWLIIKIVLGLLLLIMVGLFLYSMPGYLVKKLLGA</sequence>
<dbReference type="Pfam" id="PF08151">
    <property type="entry name" value="FerI"/>
    <property type="match status" value="1"/>
</dbReference>
<evidence type="ECO:0000256" key="1">
    <source>
        <dbReference type="ARBA" id="ARBA00004167"/>
    </source>
</evidence>
<evidence type="ECO:0000256" key="7">
    <source>
        <dbReference type="ARBA" id="ARBA00022989"/>
    </source>
</evidence>
<feature type="domain" description="C2" evidence="11">
    <location>
        <begin position="997"/>
        <end position="1107"/>
    </location>
</feature>
<keyword evidence="6" id="KW-0106">Calcium</keyword>
<dbReference type="SMART" id="SM00239">
    <property type="entry name" value="C2"/>
    <property type="match status" value="5"/>
</dbReference>
<dbReference type="InterPro" id="IPR012561">
    <property type="entry name" value="Ferlin_B-domain"/>
</dbReference>
<evidence type="ECO:0000256" key="2">
    <source>
        <dbReference type="ARBA" id="ARBA00007561"/>
    </source>
</evidence>
<dbReference type="Ensembl" id="ENSONIT00000068295.1">
    <property type="protein sequence ID" value="ENSONIP00000076589.1"/>
    <property type="gene ID" value="ENSONIG00000013269.2"/>
</dbReference>
<keyword evidence="7 10" id="KW-1133">Transmembrane helix</keyword>
<dbReference type="InterPro" id="IPR037724">
    <property type="entry name" value="C2E_Ferlin"/>
</dbReference>
<dbReference type="SMART" id="SM01202">
    <property type="entry name" value="FerI"/>
    <property type="match status" value="1"/>
</dbReference>
<dbReference type="Pfam" id="PF22901">
    <property type="entry name" value="dsrm_Ferlin"/>
    <property type="match status" value="1"/>
</dbReference>
<evidence type="ECO:0000313" key="12">
    <source>
        <dbReference type="Ensembl" id="ENSONIP00000076589.1"/>
    </source>
</evidence>
<comment type="similarity">
    <text evidence="2">Belongs to the ferlin family.</text>
</comment>
<dbReference type="InterPro" id="IPR000008">
    <property type="entry name" value="C2_dom"/>
</dbReference>
<evidence type="ECO:0000256" key="4">
    <source>
        <dbReference type="ARBA" id="ARBA00022723"/>
    </source>
</evidence>
<feature type="domain" description="C2" evidence="11">
    <location>
        <begin position="1210"/>
        <end position="1361"/>
    </location>
</feature>
<evidence type="ECO:0000256" key="5">
    <source>
        <dbReference type="ARBA" id="ARBA00022737"/>
    </source>
</evidence>
<evidence type="ECO:0000313" key="13">
    <source>
        <dbReference type="Proteomes" id="UP000005207"/>
    </source>
</evidence>
<dbReference type="SUPFAM" id="SSF49562">
    <property type="entry name" value="C2 domain (Calcium/lipid-binding domain, CaLB)"/>
    <property type="match status" value="6"/>
</dbReference>
<feature type="transmembrane region" description="Helical" evidence="10">
    <location>
        <begin position="1460"/>
        <end position="1480"/>
    </location>
</feature>
<feature type="compositionally biased region" description="Acidic residues" evidence="9">
    <location>
        <begin position="418"/>
        <end position="440"/>
    </location>
</feature>
<dbReference type="GeneTree" id="ENSGT00940000155086"/>
<reference evidence="12" key="2">
    <citation type="submission" date="2025-08" db="UniProtKB">
        <authorList>
            <consortium name="Ensembl"/>
        </authorList>
    </citation>
    <scope>IDENTIFICATION</scope>
</reference>
<keyword evidence="5" id="KW-0677">Repeat</keyword>
<keyword evidence="3 10" id="KW-0812">Transmembrane</keyword>
<dbReference type="GO" id="GO:0048787">
    <property type="term" value="C:presynaptic active zone membrane"/>
    <property type="evidence" value="ECO:0007669"/>
    <property type="project" value="TreeGrafter"/>
</dbReference>